<dbReference type="EMBL" id="BMAW01052645">
    <property type="protein sequence ID" value="GFS86683.1"/>
    <property type="molecule type" value="Genomic_DNA"/>
</dbReference>
<dbReference type="OrthoDB" id="6421368at2759"/>
<reference evidence="1" key="1">
    <citation type="submission" date="2020-08" db="EMBL/GenBank/DDBJ databases">
        <title>Multicomponent nature underlies the extraordinary mechanical properties of spider dragline silk.</title>
        <authorList>
            <person name="Kono N."/>
            <person name="Nakamura H."/>
            <person name="Mori M."/>
            <person name="Yoshida Y."/>
            <person name="Ohtoshi R."/>
            <person name="Malay A.D."/>
            <person name="Moran D.A.P."/>
            <person name="Tomita M."/>
            <person name="Numata K."/>
            <person name="Arakawa K."/>
        </authorList>
    </citation>
    <scope>NUCLEOTIDE SEQUENCE</scope>
</reference>
<dbReference type="InterPro" id="IPR032675">
    <property type="entry name" value="LRR_dom_sf"/>
</dbReference>
<gene>
    <name evidence="1" type="primary">AVEN_127940_1</name>
    <name evidence="1" type="ORF">NPIL_159531</name>
</gene>
<protein>
    <submittedName>
        <fullName evidence="1">Beta_helix domain-containing protein</fullName>
    </submittedName>
</protein>
<dbReference type="Proteomes" id="UP000887013">
    <property type="component" value="Unassembled WGS sequence"/>
</dbReference>
<dbReference type="AlphaFoldDB" id="A0A8X6MZT7"/>
<evidence type="ECO:0000313" key="2">
    <source>
        <dbReference type="Proteomes" id="UP000887013"/>
    </source>
</evidence>
<proteinExistence type="predicted"/>
<keyword evidence="2" id="KW-1185">Reference proteome</keyword>
<organism evidence="1 2">
    <name type="scientific">Nephila pilipes</name>
    <name type="common">Giant wood spider</name>
    <name type="synonym">Nephila maculata</name>
    <dbReference type="NCBI Taxonomy" id="299642"/>
    <lineage>
        <taxon>Eukaryota</taxon>
        <taxon>Metazoa</taxon>
        <taxon>Ecdysozoa</taxon>
        <taxon>Arthropoda</taxon>
        <taxon>Chelicerata</taxon>
        <taxon>Arachnida</taxon>
        <taxon>Araneae</taxon>
        <taxon>Araneomorphae</taxon>
        <taxon>Entelegynae</taxon>
        <taxon>Araneoidea</taxon>
        <taxon>Nephilidae</taxon>
        <taxon>Nephila</taxon>
    </lineage>
</organism>
<evidence type="ECO:0000313" key="1">
    <source>
        <dbReference type="EMBL" id="GFS86683.1"/>
    </source>
</evidence>
<accession>A0A8X6MZT7</accession>
<comment type="caution">
    <text evidence="1">The sequence shown here is derived from an EMBL/GenBank/DDBJ whole genome shotgun (WGS) entry which is preliminary data.</text>
</comment>
<sequence>MPGINVQLFRAKMSLLIVYIILVFGFARAFDYDYGNFELCKTYEDLTTKEPSLECFCENRENFTMHPIYDFDITRITVRGCGNVRVPFAALNNLQLEVLEFLDLERLTILSFSLSSVQGVEILKIADIADLEVVQHAFVGLYNIDRFILRNVTANILTRDAFSSITNVRHFMVEDSTFKNVEELAFAIHNVTNFSAKNTEFHTLENCAFLIHNSEEVLFDNCVFQETKNGSFILSFVDSLVFRNSQFGELATSYLQSNGLKTFSIINSVIEELKPEAFKDLEVHELINFKNNTIKIAYENSLNAILTQPSNYIDIKFCCNSFTCDCNIFWLWSLKDIDENVTVLEKNWCIGDKQKSLNNYIPIMDSNNNCMTLESRPFKTTHQFLNETQLAKMIEELLILFKHGFELILNKADIRQMV</sequence>
<name>A0A8X6MZT7_NEPPI</name>
<dbReference type="SUPFAM" id="SSF52058">
    <property type="entry name" value="L domain-like"/>
    <property type="match status" value="1"/>
</dbReference>
<dbReference type="Gene3D" id="3.80.10.10">
    <property type="entry name" value="Ribonuclease Inhibitor"/>
    <property type="match status" value="1"/>
</dbReference>